<feature type="region of interest" description="Disordered" evidence="1">
    <location>
        <begin position="41"/>
        <end position="107"/>
    </location>
</feature>
<keyword evidence="3" id="KW-1185">Reference proteome</keyword>
<feature type="compositionally biased region" description="Polar residues" evidence="1">
    <location>
        <begin position="41"/>
        <end position="55"/>
    </location>
</feature>
<sequence>MDTAVGNSHKEKCIQSKLFAERNIMPVTDFETVTEKSALQCSHNSGGAETEVSQPPISPLRKTRVRKGCQRGPQDTSAERCVSTKASLSEGGREAANGCGERSVGRDRGIRRAEKLQEVRQAHRKRRNEARQSAGGGVPAGTVLFRPKDRTVSFRILSRPAIVHELCGIQGVVAVRVNFQRNVVAVDGVDRSAVLALLATDSIGSLDVLGRELAASPGTSSGIVYDHYNVKGRLTAQGVAEIVSSVPVASYHTTQLGCSMLLRFDAPAPPAEVTVIDQYRLVQLDVKPNRPRPLQCANCGRFNHATPSCLHPPRCMRCGKSGDHSHDSCTAEPKCGNCGRQHAMTDRRCRIWKQERRVEAALTKPNVTSRRSARISVRAAYRDLRPRTKKLRRRRPEGARKDASGAPSPSSPEPKAPACSQAKASKQPRVKLPKVAFVPSRFLAAPPPTVVKGSQKALAGVSGASHHTKEATCNKKATTEHRVAVAKVETKGQFTGGLTSGKGTSTQPTYAMPRSRRSVKQSTAAAVSQWSSFPATSQCCSASIPPRMENRASGVGCQSKNARCATPKAVALAPGQVAAVSSSKSNNDASAKTQPARCDQEEAFLGVLAQLARALQSGYNELSAPAENCKAKKKGSCKKKR</sequence>
<name>A0A9J6DWF9_RHIMP</name>
<reference evidence="2" key="2">
    <citation type="submission" date="2021-09" db="EMBL/GenBank/DDBJ databases">
        <authorList>
            <person name="Jia N."/>
            <person name="Wang J."/>
            <person name="Shi W."/>
            <person name="Du L."/>
            <person name="Sun Y."/>
            <person name="Zhan W."/>
            <person name="Jiang J."/>
            <person name="Wang Q."/>
            <person name="Zhang B."/>
            <person name="Ji P."/>
            <person name="Sakyi L.B."/>
            <person name="Cui X."/>
            <person name="Yuan T."/>
            <person name="Jiang B."/>
            <person name="Yang W."/>
            <person name="Lam T.T.-Y."/>
            <person name="Chang Q."/>
            <person name="Ding S."/>
            <person name="Wang X."/>
            <person name="Zhu J."/>
            <person name="Ruan X."/>
            <person name="Zhao L."/>
            <person name="Wei J."/>
            <person name="Que T."/>
            <person name="Du C."/>
            <person name="Cheng J."/>
            <person name="Dai P."/>
            <person name="Han X."/>
            <person name="Huang E."/>
            <person name="Gao Y."/>
            <person name="Liu J."/>
            <person name="Shao H."/>
            <person name="Ye R."/>
            <person name="Li L."/>
            <person name="Wei W."/>
            <person name="Wang X."/>
            <person name="Wang C."/>
            <person name="Huo Q."/>
            <person name="Li W."/>
            <person name="Guo W."/>
            <person name="Chen H."/>
            <person name="Chen S."/>
            <person name="Zhou L."/>
            <person name="Zhou L."/>
            <person name="Ni X."/>
            <person name="Tian J."/>
            <person name="Zhou Y."/>
            <person name="Sheng Y."/>
            <person name="Liu T."/>
            <person name="Pan Y."/>
            <person name="Xia L."/>
            <person name="Li J."/>
            <person name="Zhao F."/>
            <person name="Cao W."/>
        </authorList>
    </citation>
    <scope>NUCLEOTIDE SEQUENCE</scope>
    <source>
        <strain evidence="2">Rmic-2018</strain>
        <tissue evidence="2">Larvae</tissue>
    </source>
</reference>
<organism evidence="2 3">
    <name type="scientific">Rhipicephalus microplus</name>
    <name type="common">Cattle tick</name>
    <name type="synonym">Boophilus microplus</name>
    <dbReference type="NCBI Taxonomy" id="6941"/>
    <lineage>
        <taxon>Eukaryota</taxon>
        <taxon>Metazoa</taxon>
        <taxon>Ecdysozoa</taxon>
        <taxon>Arthropoda</taxon>
        <taxon>Chelicerata</taxon>
        <taxon>Arachnida</taxon>
        <taxon>Acari</taxon>
        <taxon>Parasitiformes</taxon>
        <taxon>Ixodida</taxon>
        <taxon>Ixodoidea</taxon>
        <taxon>Ixodidae</taxon>
        <taxon>Rhipicephalinae</taxon>
        <taxon>Rhipicephalus</taxon>
        <taxon>Boophilus</taxon>
    </lineage>
</organism>
<protein>
    <recommendedName>
        <fullName evidence="4">Tick transposon</fullName>
    </recommendedName>
</protein>
<dbReference type="AlphaFoldDB" id="A0A9J6DWF9"/>
<gene>
    <name evidence="2" type="ORF">HPB51_020334</name>
</gene>
<evidence type="ECO:0000313" key="3">
    <source>
        <dbReference type="Proteomes" id="UP000821866"/>
    </source>
</evidence>
<evidence type="ECO:0000256" key="1">
    <source>
        <dbReference type="SAM" id="MobiDB-lite"/>
    </source>
</evidence>
<feature type="region of interest" description="Disordered" evidence="1">
    <location>
        <begin position="121"/>
        <end position="142"/>
    </location>
</feature>
<dbReference type="Proteomes" id="UP000821866">
    <property type="component" value="Unassembled WGS sequence"/>
</dbReference>
<dbReference type="EMBL" id="JABSTU010000007">
    <property type="protein sequence ID" value="KAH8026350.1"/>
    <property type="molecule type" value="Genomic_DNA"/>
</dbReference>
<feature type="region of interest" description="Disordered" evidence="1">
    <location>
        <begin position="363"/>
        <end position="428"/>
    </location>
</feature>
<evidence type="ECO:0008006" key="4">
    <source>
        <dbReference type="Google" id="ProtNLM"/>
    </source>
</evidence>
<reference evidence="2" key="1">
    <citation type="journal article" date="2020" name="Cell">
        <title>Large-Scale Comparative Analyses of Tick Genomes Elucidate Their Genetic Diversity and Vector Capacities.</title>
        <authorList>
            <consortium name="Tick Genome and Microbiome Consortium (TIGMIC)"/>
            <person name="Jia N."/>
            <person name="Wang J."/>
            <person name="Shi W."/>
            <person name="Du L."/>
            <person name="Sun Y."/>
            <person name="Zhan W."/>
            <person name="Jiang J.F."/>
            <person name="Wang Q."/>
            <person name="Zhang B."/>
            <person name="Ji P."/>
            <person name="Bell-Sakyi L."/>
            <person name="Cui X.M."/>
            <person name="Yuan T.T."/>
            <person name="Jiang B.G."/>
            <person name="Yang W.F."/>
            <person name="Lam T.T."/>
            <person name="Chang Q.C."/>
            <person name="Ding S.J."/>
            <person name="Wang X.J."/>
            <person name="Zhu J.G."/>
            <person name="Ruan X.D."/>
            <person name="Zhao L."/>
            <person name="Wei J.T."/>
            <person name="Ye R.Z."/>
            <person name="Que T.C."/>
            <person name="Du C.H."/>
            <person name="Zhou Y.H."/>
            <person name="Cheng J.X."/>
            <person name="Dai P.F."/>
            <person name="Guo W.B."/>
            <person name="Han X.H."/>
            <person name="Huang E.J."/>
            <person name="Li L.F."/>
            <person name="Wei W."/>
            <person name="Gao Y.C."/>
            <person name="Liu J.Z."/>
            <person name="Shao H.Z."/>
            <person name="Wang X."/>
            <person name="Wang C.C."/>
            <person name="Yang T.C."/>
            <person name="Huo Q.B."/>
            <person name="Li W."/>
            <person name="Chen H.Y."/>
            <person name="Chen S.E."/>
            <person name="Zhou L.G."/>
            <person name="Ni X.B."/>
            <person name="Tian J.H."/>
            <person name="Sheng Y."/>
            <person name="Liu T."/>
            <person name="Pan Y.S."/>
            <person name="Xia L.Y."/>
            <person name="Li J."/>
            <person name="Zhao F."/>
            <person name="Cao W.C."/>
        </authorList>
    </citation>
    <scope>NUCLEOTIDE SEQUENCE</scope>
    <source>
        <strain evidence="2">Rmic-2018</strain>
    </source>
</reference>
<comment type="caution">
    <text evidence="2">The sequence shown here is derived from an EMBL/GenBank/DDBJ whole genome shotgun (WGS) entry which is preliminary data.</text>
</comment>
<accession>A0A9J6DWF9</accession>
<evidence type="ECO:0000313" key="2">
    <source>
        <dbReference type="EMBL" id="KAH8026350.1"/>
    </source>
</evidence>
<proteinExistence type="predicted"/>
<feature type="region of interest" description="Disordered" evidence="1">
    <location>
        <begin position="494"/>
        <end position="514"/>
    </location>
</feature>